<sequence>MALMDFTTRDAFTEWTRSQSFHAAHSSSTQGMAGGVEMFETVAAVGA</sequence>
<dbReference type="AlphaFoldDB" id="A0A9W6R701"/>
<accession>A0A9W6R701</accession>
<dbReference type="RefSeq" id="WP_156960363.1">
    <property type="nucleotide sequence ID" value="NZ_BSTI01000012.1"/>
</dbReference>
<dbReference type="EMBL" id="BSTI01000012">
    <property type="protein sequence ID" value="GLY68697.1"/>
    <property type="molecule type" value="Genomic_DNA"/>
</dbReference>
<gene>
    <name evidence="1" type="ORF">Atai01_53160</name>
</gene>
<name>A0A9W6R701_9PSEU</name>
<keyword evidence="2" id="KW-1185">Reference proteome</keyword>
<comment type="caution">
    <text evidence="1">The sequence shown here is derived from an EMBL/GenBank/DDBJ whole genome shotgun (WGS) entry which is preliminary data.</text>
</comment>
<reference evidence="1" key="1">
    <citation type="submission" date="2023-03" db="EMBL/GenBank/DDBJ databases">
        <title>Amycolatopsis taiwanensis NBRC 103393.</title>
        <authorList>
            <person name="Ichikawa N."/>
            <person name="Sato H."/>
            <person name="Tonouchi N."/>
        </authorList>
    </citation>
    <scope>NUCLEOTIDE SEQUENCE</scope>
    <source>
        <strain evidence="1">NBRC 103393</strain>
    </source>
</reference>
<dbReference type="Proteomes" id="UP001165136">
    <property type="component" value="Unassembled WGS sequence"/>
</dbReference>
<organism evidence="1 2">
    <name type="scientific">Amycolatopsis taiwanensis</name>
    <dbReference type="NCBI Taxonomy" id="342230"/>
    <lineage>
        <taxon>Bacteria</taxon>
        <taxon>Bacillati</taxon>
        <taxon>Actinomycetota</taxon>
        <taxon>Actinomycetes</taxon>
        <taxon>Pseudonocardiales</taxon>
        <taxon>Pseudonocardiaceae</taxon>
        <taxon>Amycolatopsis</taxon>
    </lineage>
</organism>
<evidence type="ECO:0000313" key="1">
    <source>
        <dbReference type="EMBL" id="GLY68697.1"/>
    </source>
</evidence>
<evidence type="ECO:0000313" key="2">
    <source>
        <dbReference type="Proteomes" id="UP001165136"/>
    </source>
</evidence>
<proteinExistence type="predicted"/>
<protein>
    <submittedName>
        <fullName evidence="1">Uncharacterized protein</fullName>
    </submittedName>
</protein>